<dbReference type="AlphaFoldDB" id="A0AAD1SP78"/>
<dbReference type="EMBL" id="OW240918">
    <property type="protein sequence ID" value="CAH2306793.1"/>
    <property type="molecule type" value="Genomic_DNA"/>
</dbReference>
<evidence type="ECO:0000256" key="1">
    <source>
        <dbReference type="SAM" id="MobiDB-lite"/>
    </source>
</evidence>
<dbReference type="Proteomes" id="UP001295444">
    <property type="component" value="Chromosome 07"/>
</dbReference>
<organism evidence="2 3">
    <name type="scientific">Pelobates cultripes</name>
    <name type="common">Western spadefoot toad</name>
    <dbReference type="NCBI Taxonomy" id="61616"/>
    <lineage>
        <taxon>Eukaryota</taxon>
        <taxon>Metazoa</taxon>
        <taxon>Chordata</taxon>
        <taxon>Craniata</taxon>
        <taxon>Vertebrata</taxon>
        <taxon>Euteleostomi</taxon>
        <taxon>Amphibia</taxon>
        <taxon>Batrachia</taxon>
        <taxon>Anura</taxon>
        <taxon>Pelobatoidea</taxon>
        <taxon>Pelobatidae</taxon>
        <taxon>Pelobates</taxon>
    </lineage>
</organism>
<proteinExistence type="predicted"/>
<accession>A0AAD1SP78</accession>
<evidence type="ECO:0000313" key="3">
    <source>
        <dbReference type="Proteomes" id="UP001295444"/>
    </source>
</evidence>
<reference evidence="2" key="1">
    <citation type="submission" date="2022-03" db="EMBL/GenBank/DDBJ databases">
        <authorList>
            <person name="Alioto T."/>
            <person name="Alioto T."/>
            <person name="Gomez Garrido J."/>
        </authorList>
    </citation>
    <scope>NUCLEOTIDE SEQUENCE</scope>
</reference>
<keyword evidence="3" id="KW-1185">Reference proteome</keyword>
<feature type="compositionally biased region" description="Polar residues" evidence="1">
    <location>
        <begin position="1"/>
        <end position="10"/>
    </location>
</feature>
<protein>
    <submittedName>
        <fullName evidence="2">Uncharacterized protein</fullName>
    </submittedName>
</protein>
<evidence type="ECO:0000313" key="2">
    <source>
        <dbReference type="EMBL" id="CAH2306793.1"/>
    </source>
</evidence>
<sequence>MSLSLESNNSTEHEIEYPSDQINKTESQLPLLKEEFHKILDQQLKIVKEELKENFQKGLESQLHLINEELNECFTEIKEEIQQMAVKIQTNEN</sequence>
<gene>
    <name evidence="2" type="ORF">PECUL_23A043245</name>
</gene>
<name>A0AAD1SP78_PELCU</name>
<feature type="region of interest" description="Disordered" evidence="1">
    <location>
        <begin position="1"/>
        <end position="23"/>
    </location>
</feature>